<dbReference type="Proteomes" id="UP000295777">
    <property type="component" value="Unassembled WGS sequence"/>
</dbReference>
<dbReference type="InterPro" id="IPR001667">
    <property type="entry name" value="DDH_dom"/>
</dbReference>
<dbReference type="InterPro" id="IPR051319">
    <property type="entry name" value="Oligoribo/pAp-PDE_c-di-AMP_PDE"/>
</dbReference>
<dbReference type="Gene3D" id="3.90.1640.10">
    <property type="entry name" value="inorganic pyrophosphatase (n-terminal core)"/>
    <property type="match status" value="1"/>
</dbReference>
<dbReference type="InterPro" id="IPR003156">
    <property type="entry name" value="DHHA1_dom"/>
</dbReference>
<dbReference type="Pfam" id="PF01368">
    <property type="entry name" value="DHH"/>
    <property type="match status" value="1"/>
</dbReference>
<keyword evidence="4" id="KW-1185">Reference proteome</keyword>
<dbReference type="PANTHER" id="PTHR47618:SF1">
    <property type="entry name" value="BIFUNCTIONAL OLIGORIBONUCLEASE AND PAP PHOSPHATASE NRNA"/>
    <property type="match status" value="1"/>
</dbReference>
<reference evidence="3 4" key="1">
    <citation type="submission" date="2019-03" db="EMBL/GenBank/DDBJ databases">
        <title>Genomic Encyclopedia of Archaeal and Bacterial Type Strains, Phase II (KMG-II): from individual species to whole genera.</title>
        <authorList>
            <person name="Goeker M."/>
        </authorList>
    </citation>
    <scope>NUCLEOTIDE SEQUENCE [LARGE SCALE GENOMIC DNA]</scope>
    <source>
        <strain evidence="3 4">DSM 24425</strain>
    </source>
</reference>
<dbReference type="PANTHER" id="PTHR47618">
    <property type="entry name" value="BIFUNCTIONAL OLIGORIBONUCLEASE AND PAP PHOSPHATASE NRNA"/>
    <property type="match status" value="1"/>
</dbReference>
<dbReference type="Gene3D" id="3.10.310.30">
    <property type="match status" value="1"/>
</dbReference>
<name>A0A4R1GID5_9BACT</name>
<evidence type="ECO:0000259" key="1">
    <source>
        <dbReference type="Pfam" id="PF01368"/>
    </source>
</evidence>
<feature type="domain" description="DHHA1" evidence="2">
    <location>
        <begin position="239"/>
        <end position="318"/>
    </location>
</feature>
<gene>
    <name evidence="3" type="ORF">CLV27_0491</name>
</gene>
<evidence type="ECO:0000259" key="2">
    <source>
        <dbReference type="Pfam" id="PF02272"/>
    </source>
</evidence>
<dbReference type="SUPFAM" id="SSF64182">
    <property type="entry name" value="DHH phosphoesterases"/>
    <property type="match status" value="1"/>
</dbReference>
<dbReference type="InterPro" id="IPR038763">
    <property type="entry name" value="DHH_sf"/>
</dbReference>
<accession>A0A4R1GID5</accession>
<proteinExistence type="predicted"/>
<comment type="caution">
    <text evidence="3">The sequence shown here is derived from an EMBL/GenBank/DDBJ whole genome shotgun (WGS) entry which is preliminary data.</text>
</comment>
<dbReference type="RefSeq" id="WP_243644840.1">
    <property type="nucleotide sequence ID" value="NZ_SMFV01000001.1"/>
</dbReference>
<dbReference type="Pfam" id="PF02272">
    <property type="entry name" value="DHHA1"/>
    <property type="match status" value="1"/>
</dbReference>
<dbReference type="GO" id="GO:0003676">
    <property type="term" value="F:nucleic acid binding"/>
    <property type="evidence" value="ECO:0007669"/>
    <property type="project" value="InterPro"/>
</dbReference>
<protein>
    <submittedName>
        <fullName evidence="3">Phosphoesterase RecJ-like protein</fullName>
    </submittedName>
</protein>
<evidence type="ECO:0000313" key="4">
    <source>
        <dbReference type="Proteomes" id="UP000295777"/>
    </source>
</evidence>
<organism evidence="3 4">
    <name type="scientific">Phorcysia thermohydrogeniphila</name>
    <dbReference type="NCBI Taxonomy" id="936138"/>
    <lineage>
        <taxon>Bacteria</taxon>
        <taxon>Pseudomonadati</taxon>
        <taxon>Aquificota</taxon>
        <taxon>Aquificia</taxon>
        <taxon>Desulfurobacteriales</taxon>
        <taxon>Desulfurobacteriaceae</taxon>
        <taxon>Phorcysia</taxon>
    </lineage>
</organism>
<dbReference type="EMBL" id="SMFV01000001">
    <property type="protein sequence ID" value="TCK06685.1"/>
    <property type="molecule type" value="Genomic_DNA"/>
</dbReference>
<sequence>MKLSRKEMAELLKGIDGKILITTHKNPDGDAIGSSLGWFSFLKSLGKDVRVVYRDRIPYFFDFLPGINKVEVKEKLDEQYDWVIITDVSEPKRTGFESIPAEKSIVIDHHITAEPFTNFAIVEPNISSTCELSYELMVLIDPEKITYEVALPIYTGIFTDTGGFSYNNTSPRTHEVAAELLKKGVDPYVVRFNLFERNRINRFKLLELVLKTLEFALDGKVAHITVYRKFLEETEAFLEETEGFINYPRSIAGVEVAIFFKEIEKESWKVSLRSKGKINVAEIAKKLGGGGHKMAAGYETKGSLEEVKKNLFKELELAFESLDFEELEMLS</sequence>
<evidence type="ECO:0000313" key="3">
    <source>
        <dbReference type="EMBL" id="TCK06685.1"/>
    </source>
</evidence>
<feature type="domain" description="DDH" evidence="1">
    <location>
        <begin position="18"/>
        <end position="157"/>
    </location>
</feature>
<dbReference type="AlphaFoldDB" id="A0A4R1GID5"/>